<reference evidence="8 9" key="1">
    <citation type="submission" date="2022-10" db="EMBL/GenBank/DDBJ databases">
        <title>Aestuariibacter sp. AA17 isolated from Montipora capitata coral fragment.</title>
        <authorList>
            <person name="Emsley S.A."/>
            <person name="Pfannmuller K.M."/>
            <person name="Loughran R.M."/>
            <person name="Shlafstein M."/>
            <person name="Papke E."/>
            <person name="Saw J.H."/>
            <person name="Ushijima B."/>
            <person name="Videau P."/>
        </authorList>
    </citation>
    <scope>NUCLEOTIDE SEQUENCE [LARGE SCALE GENOMIC DNA]</scope>
    <source>
        <strain evidence="8 9">AA17</strain>
    </source>
</reference>
<comment type="subcellular location">
    <subcellularLocation>
        <location evidence="1">Cell membrane</location>
        <topology evidence="1">Multi-pass membrane protein</topology>
    </subcellularLocation>
</comment>
<evidence type="ECO:0000256" key="3">
    <source>
        <dbReference type="ARBA" id="ARBA00022475"/>
    </source>
</evidence>
<keyword evidence="5 7" id="KW-1133">Transmembrane helix</keyword>
<keyword evidence="9" id="KW-1185">Reference proteome</keyword>
<feature type="transmembrane region" description="Helical" evidence="7">
    <location>
        <begin position="6"/>
        <end position="28"/>
    </location>
</feature>
<comment type="caution">
    <text evidence="8">The sequence shown here is derived from an EMBL/GenBank/DDBJ whole genome shotgun (WGS) entry which is preliminary data.</text>
</comment>
<evidence type="ECO:0000256" key="2">
    <source>
        <dbReference type="ARBA" id="ARBA00005779"/>
    </source>
</evidence>
<protein>
    <submittedName>
        <fullName evidence="8">DUF350 domain-containing protein</fullName>
    </submittedName>
</protein>
<dbReference type="EMBL" id="JAOWKX010000008">
    <property type="protein sequence ID" value="MCV2886067.1"/>
    <property type="molecule type" value="Genomic_DNA"/>
</dbReference>
<sequence>METLQASLAGLSSFAIYFAFSILLLFVFKVIYAFVTPHDEWALVKQDKNAAAAIGFGGAIIGFSIALAGAASNSQSLPDFITWGVIALIAQIFAFAILRFTFMPKIAERIIKNETSAGIMLASMSVAVGLLNAACMSY</sequence>
<accession>A0ABT3ABV1</accession>
<evidence type="ECO:0000313" key="9">
    <source>
        <dbReference type="Proteomes" id="UP001652504"/>
    </source>
</evidence>
<keyword evidence="6 7" id="KW-0472">Membrane</keyword>
<dbReference type="Pfam" id="PF03994">
    <property type="entry name" value="DUF350"/>
    <property type="match status" value="1"/>
</dbReference>
<dbReference type="RefSeq" id="WP_263713354.1">
    <property type="nucleotide sequence ID" value="NZ_JAOWKX010000008.1"/>
</dbReference>
<dbReference type="Proteomes" id="UP001652504">
    <property type="component" value="Unassembled WGS sequence"/>
</dbReference>
<feature type="transmembrane region" description="Helical" evidence="7">
    <location>
        <begin position="80"/>
        <end position="102"/>
    </location>
</feature>
<dbReference type="InterPro" id="IPR007140">
    <property type="entry name" value="DUF350"/>
</dbReference>
<organism evidence="8 9">
    <name type="scientific">Fluctibacter corallii</name>
    <dbReference type="NCBI Taxonomy" id="2984329"/>
    <lineage>
        <taxon>Bacteria</taxon>
        <taxon>Pseudomonadati</taxon>
        <taxon>Pseudomonadota</taxon>
        <taxon>Gammaproteobacteria</taxon>
        <taxon>Alteromonadales</taxon>
        <taxon>Alteromonadaceae</taxon>
        <taxon>Fluctibacter</taxon>
    </lineage>
</organism>
<feature type="transmembrane region" description="Helical" evidence="7">
    <location>
        <begin position="49"/>
        <end position="68"/>
    </location>
</feature>
<evidence type="ECO:0000256" key="5">
    <source>
        <dbReference type="ARBA" id="ARBA00022989"/>
    </source>
</evidence>
<gene>
    <name evidence="8" type="ORF">OE749_15340</name>
</gene>
<evidence type="ECO:0000256" key="7">
    <source>
        <dbReference type="SAM" id="Phobius"/>
    </source>
</evidence>
<name>A0ABT3ABV1_9ALTE</name>
<keyword evidence="3" id="KW-1003">Cell membrane</keyword>
<proteinExistence type="inferred from homology"/>
<dbReference type="PANTHER" id="PTHR40043:SF1">
    <property type="entry name" value="UPF0719 INNER MEMBRANE PROTEIN YJFL"/>
    <property type="match status" value="1"/>
</dbReference>
<evidence type="ECO:0000256" key="1">
    <source>
        <dbReference type="ARBA" id="ARBA00004651"/>
    </source>
</evidence>
<evidence type="ECO:0000256" key="4">
    <source>
        <dbReference type="ARBA" id="ARBA00022692"/>
    </source>
</evidence>
<evidence type="ECO:0000313" key="8">
    <source>
        <dbReference type="EMBL" id="MCV2886067.1"/>
    </source>
</evidence>
<feature type="transmembrane region" description="Helical" evidence="7">
    <location>
        <begin position="114"/>
        <end position="134"/>
    </location>
</feature>
<comment type="similarity">
    <text evidence="2">Belongs to the UPF0719 family.</text>
</comment>
<evidence type="ECO:0000256" key="6">
    <source>
        <dbReference type="ARBA" id="ARBA00023136"/>
    </source>
</evidence>
<keyword evidence="4 7" id="KW-0812">Transmembrane</keyword>
<dbReference type="PANTHER" id="PTHR40043">
    <property type="entry name" value="UPF0719 INNER MEMBRANE PROTEIN YJFL"/>
    <property type="match status" value="1"/>
</dbReference>